<organism evidence="2 3">
    <name type="scientific">Brachionus calyciflorus</name>
    <dbReference type="NCBI Taxonomy" id="104777"/>
    <lineage>
        <taxon>Eukaryota</taxon>
        <taxon>Metazoa</taxon>
        <taxon>Spiralia</taxon>
        <taxon>Gnathifera</taxon>
        <taxon>Rotifera</taxon>
        <taxon>Eurotatoria</taxon>
        <taxon>Monogononta</taxon>
        <taxon>Pseudotrocha</taxon>
        <taxon>Ploima</taxon>
        <taxon>Brachionidae</taxon>
        <taxon>Brachionus</taxon>
    </lineage>
</organism>
<proteinExistence type="predicted"/>
<dbReference type="EMBL" id="CAJNOC010009640">
    <property type="protein sequence ID" value="CAF1131279.1"/>
    <property type="molecule type" value="Genomic_DNA"/>
</dbReference>
<dbReference type="OrthoDB" id="10209935at2759"/>
<feature type="region of interest" description="Disordered" evidence="1">
    <location>
        <begin position="66"/>
        <end position="92"/>
    </location>
</feature>
<evidence type="ECO:0000313" key="2">
    <source>
        <dbReference type="EMBL" id="CAF1131279.1"/>
    </source>
</evidence>
<keyword evidence="3" id="KW-1185">Reference proteome</keyword>
<dbReference type="AlphaFoldDB" id="A0A814RAI8"/>
<accession>A0A814RAI8</accession>
<sequence>MIQSYLDEFMWRFNNSVHNNRIESYVLILKVISKFYAPETELENFEKNYLEANGDQDEEAVIHFVETSDSEDEKSSNNEDDSDVESIFGSLMGSDYGSERVFEFNSDQEQEEVEK</sequence>
<protein>
    <submittedName>
        <fullName evidence="2">Uncharacterized protein</fullName>
    </submittedName>
</protein>
<reference evidence="2" key="1">
    <citation type="submission" date="2021-02" db="EMBL/GenBank/DDBJ databases">
        <authorList>
            <person name="Nowell W R."/>
        </authorList>
    </citation>
    <scope>NUCLEOTIDE SEQUENCE</scope>
    <source>
        <strain evidence="2">Ploen Becks lab</strain>
    </source>
</reference>
<feature type="compositionally biased region" description="Acidic residues" evidence="1">
    <location>
        <begin position="68"/>
        <end position="84"/>
    </location>
</feature>
<evidence type="ECO:0000313" key="3">
    <source>
        <dbReference type="Proteomes" id="UP000663879"/>
    </source>
</evidence>
<feature type="non-terminal residue" evidence="2">
    <location>
        <position position="115"/>
    </location>
</feature>
<name>A0A814RAI8_9BILA</name>
<dbReference type="Proteomes" id="UP000663879">
    <property type="component" value="Unassembled WGS sequence"/>
</dbReference>
<evidence type="ECO:0000256" key="1">
    <source>
        <dbReference type="SAM" id="MobiDB-lite"/>
    </source>
</evidence>
<gene>
    <name evidence="2" type="ORF">OXX778_LOCUS22486</name>
</gene>
<comment type="caution">
    <text evidence="2">The sequence shown here is derived from an EMBL/GenBank/DDBJ whole genome shotgun (WGS) entry which is preliminary data.</text>
</comment>